<name>A0AAD3XX21_NEPGR</name>
<keyword evidence="1" id="KW-0175">Coiled coil</keyword>
<dbReference type="GO" id="GO:0051015">
    <property type="term" value="F:actin filament binding"/>
    <property type="evidence" value="ECO:0007669"/>
    <property type="project" value="TreeGrafter"/>
</dbReference>
<evidence type="ECO:0000256" key="1">
    <source>
        <dbReference type="SAM" id="Coils"/>
    </source>
</evidence>
<dbReference type="AlphaFoldDB" id="A0AAD3XX21"/>
<gene>
    <name evidence="2" type="ORF">Nepgr_022704</name>
</gene>
<keyword evidence="3" id="KW-1185">Reference proteome</keyword>
<dbReference type="InterPro" id="IPR051861">
    <property type="entry name" value="NET_actin-binding_domain"/>
</dbReference>
<dbReference type="PANTHER" id="PTHR32258">
    <property type="entry name" value="PROTEIN NETWORKED 4A"/>
    <property type="match status" value="1"/>
</dbReference>
<sequence>MFGLSLNATIDKLEAHREASLLQYQQCLSTISDLESFISRSQEDSSKADKEAEDWREELRQLRGEKELGLEKYMVALGKIDNFDNELLLAEDDAIRANERADSREGSCSSDAGSGKIYNSEGKGLEESCDSPMASESTILAKRATIHLLREVSNCTREESEEQLGKAVNAKFETFISRKCVPDLEDKNFSSLNKCEKVLEALKLLEKLISELENEILEQQEESSLYKALDENQKLIIKKSVVVTLLDQLKPERADLKNVINALTQDFRVGNEQISSLLRDMQKLLKSNEELILGVGE</sequence>
<dbReference type="GO" id="GO:0005886">
    <property type="term" value="C:plasma membrane"/>
    <property type="evidence" value="ECO:0007669"/>
    <property type="project" value="TreeGrafter"/>
</dbReference>
<feature type="coiled-coil region" evidence="1">
    <location>
        <begin position="195"/>
        <end position="229"/>
    </location>
</feature>
<dbReference type="EMBL" id="BSYO01000022">
    <property type="protein sequence ID" value="GMH20862.1"/>
    <property type="molecule type" value="Genomic_DNA"/>
</dbReference>
<organism evidence="2 3">
    <name type="scientific">Nepenthes gracilis</name>
    <name type="common">Slender pitcher plant</name>
    <dbReference type="NCBI Taxonomy" id="150966"/>
    <lineage>
        <taxon>Eukaryota</taxon>
        <taxon>Viridiplantae</taxon>
        <taxon>Streptophyta</taxon>
        <taxon>Embryophyta</taxon>
        <taxon>Tracheophyta</taxon>
        <taxon>Spermatophyta</taxon>
        <taxon>Magnoliopsida</taxon>
        <taxon>eudicotyledons</taxon>
        <taxon>Gunneridae</taxon>
        <taxon>Pentapetalae</taxon>
        <taxon>Caryophyllales</taxon>
        <taxon>Nepenthaceae</taxon>
        <taxon>Nepenthes</taxon>
    </lineage>
</organism>
<evidence type="ECO:0000313" key="3">
    <source>
        <dbReference type="Proteomes" id="UP001279734"/>
    </source>
</evidence>
<accession>A0AAD3XX21</accession>
<dbReference type="PANTHER" id="PTHR32258:SF32">
    <property type="entry name" value="PROTEIN NETWORKED 1D"/>
    <property type="match status" value="1"/>
</dbReference>
<evidence type="ECO:0000313" key="2">
    <source>
        <dbReference type="EMBL" id="GMH20862.1"/>
    </source>
</evidence>
<protein>
    <submittedName>
        <fullName evidence="2">Uncharacterized protein</fullName>
    </submittedName>
</protein>
<comment type="caution">
    <text evidence="2">The sequence shown here is derived from an EMBL/GenBank/DDBJ whole genome shotgun (WGS) entry which is preliminary data.</text>
</comment>
<dbReference type="Proteomes" id="UP001279734">
    <property type="component" value="Unassembled WGS sequence"/>
</dbReference>
<feature type="coiled-coil region" evidence="1">
    <location>
        <begin position="38"/>
        <end position="100"/>
    </location>
</feature>
<reference evidence="2" key="1">
    <citation type="submission" date="2023-05" db="EMBL/GenBank/DDBJ databases">
        <title>Nepenthes gracilis genome sequencing.</title>
        <authorList>
            <person name="Fukushima K."/>
        </authorList>
    </citation>
    <scope>NUCLEOTIDE SEQUENCE</scope>
    <source>
        <strain evidence="2">SING2019-196</strain>
    </source>
</reference>
<proteinExistence type="predicted"/>